<name>A0A017HKG9_9RHOB</name>
<comment type="caution">
    <text evidence="5">The sequence shown here is derived from an EMBL/GenBank/DDBJ whole genome shotgun (WGS) entry which is preliminary data.</text>
</comment>
<feature type="domain" description="SMP-30/Gluconolactonase/LRE-like region" evidence="4">
    <location>
        <begin position="14"/>
        <end position="251"/>
    </location>
</feature>
<keyword evidence="6" id="KW-1185">Reference proteome</keyword>
<feature type="binding site" evidence="3">
    <location>
        <position position="95"/>
    </location>
    <ligand>
        <name>substrate</name>
    </ligand>
</feature>
<dbReference type="InterPro" id="IPR005511">
    <property type="entry name" value="SMP-30"/>
</dbReference>
<keyword evidence="5" id="KW-0378">Hydrolase</keyword>
<dbReference type="SUPFAM" id="SSF63829">
    <property type="entry name" value="Calcium-dependent phosphotriesterase"/>
    <property type="match status" value="1"/>
</dbReference>
<dbReference type="PATRIC" id="fig|442562.3.peg.3886"/>
<feature type="binding site" evidence="3">
    <location>
        <position position="142"/>
    </location>
    <ligand>
        <name>a divalent metal cation</name>
        <dbReference type="ChEBI" id="CHEBI:60240"/>
    </ligand>
</feature>
<dbReference type="GO" id="GO:0005509">
    <property type="term" value="F:calcium ion binding"/>
    <property type="evidence" value="ECO:0007669"/>
    <property type="project" value="TreeGrafter"/>
</dbReference>
<accession>A0A017HKG9</accession>
<dbReference type="PANTHER" id="PTHR10907:SF47">
    <property type="entry name" value="REGUCALCIN"/>
    <property type="match status" value="1"/>
</dbReference>
<dbReference type="Pfam" id="PF08450">
    <property type="entry name" value="SGL"/>
    <property type="match status" value="1"/>
</dbReference>
<feature type="active site" description="Proton donor/acceptor" evidence="2">
    <location>
        <position position="193"/>
    </location>
</feature>
<dbReference type="OrthoDB" id="2633250at2"/>
<sequence length="286" mass="31346">MTTARVHDQTVCLLGEGALWHPERSELLWFDILGRLLFVGDKRHRLNELSTAAGWIDRDTVLMAQRGALLRFDLSTGQGERVAGLEEGNSDVRSNDGRADPWGGFWIGTMGLRGGDDPEAGAIWRYYRGEVRQLVPKVTIPNAICFDPNGTHAYYTDTEVQIVWRQPLSDKDGFPTGEREQFLDFRGTELYPDGAVTDADGNVWIAFWGSGKVAGYGRDGRPVEEFAVPATQSTCPAFGGEGLSTLFVTTAAAGIPQYDLAMTPETGRTFAVETGFKAVPEPKVVL</sequence>
<keyword evidence="3" id="KW-0479">Metal-binding</keyword>
<dbReference type="RefSeq" id="WP_037282429.1">
    <property type="nucleotide sequence ID" value="NZ_KK088604.1"/>
</dbReference>
<dbReference type="AlphaFoldDB" id="A0A017HKG9"/>
<evidence type="ECO:0000313" key="6">
    <source>
        <dbReference type="Proteomes" id="UP000019666"/>
    </source>
</evidence>
<keyword evidence="3" id="KW-0862">Zinc</keyword>
<evidence type="ECO:0000256" key="1">
    <source>
        <dbReference type="ARBA" id="ARBA00008853"/>
    </source>
</evidence>
<evidence type="ECO:0000256" key="2">
    <source>
        <dbReference type="PIRSR" id="PIRSR605511-1"/>
    </source>
</evidence>
<evidence type="ECO:0000259" key="4">
    <source>
        <dbReference type="Pfam" id="PF08450"/>
    </source>
</evidence>
<dbReference type="Gene3D" id="2.120.10.30">
    <property type="entry name" value="TolB, C-terminal domain"/>
    <property type="match status" value="1"/>
</dbReference>
<dbReference type="STRING" id="442562.Rumeso_03939"/>
<protein>
    <submittedName>
        <fullName evidence="5">1,4-lactonase</fullName>
        <ecNumber evidence="5">3.1.1.25</ecNumber>
    </submittedName>
</protein>
<dbReference type="InterPro" id="IPR011042">
    <property type="entry name" value="6-blade_b-propeller_TolB-like"/>
</dbReference>
<dbReference type="EMBL" id="AOSK01000111">
    <property type="protein sequence ID" value="EYD74643.1"/>
    <property type="molecule type" value="Genomic_DNA"/>
</dbReference>
<dbReference type="GO" id="GO:0004341">
    <property type="term" value="F:gluconolactonase activity"/>
    <property type="evidence" value="ECO:0007669"/>
    <property type="project" value="TreeGrafter"/>
</dbReference>
<evidence type="ECO:0000256" key="3">
    <source>
        <dbReference type="PIRSR" id="PIRSR605511-2"/>
    </source>
</evidence>
<dbReference type="PANTHER" id="PTHR10907">
    <property type="entry name" value="REGUCALCIN"/>
    <property type="match status" value="1"/>
</dbReference>
<organism evidence="5 6">
    <name type="scientific">Rubellimicrobium mesophilum DSM 19309</name>
    <dbReference type="NCBI Taxonomy" id="442562"/>
    <lineage>
        <taxon>Bacteria</taxon>
        <taxon>Pseudomonadati</taxon>
        <taxon>Pseudomonadota</taxon>
        <taxon>Alphaproteobacteria</taxon>
        <taxon>Rhodobacterales</taxon>
        <taxon>Roseobacteraceae</taxon>
        <taxon>Rubellimicrobium</taxon>
    </lineage>
</organism>
<feature type="binding site" evidence="3">
    <location>
        <position position="93"/>
    </location>
    <ligand>
        <name>substrate</name>
    </ligand>
</feature>
<dbReference type="PRINTS" id="PR01790">
    <property type="entry name" value="SMP30FAMILY"/>
</dbReference>
<dbReference type="GO" id="GO:0050490">
    <property type="term" value="F:1,4-lactonase activity"/>
    <property type="evidence" value="ECO:0007669"/>
    <property type="project" value="UniProtKB-EC"/>
</dbReference>
<dbReference type="GO" id="GO:0019853">
    <property type="term" value="P:L-ascorbic acid biosynthetic process"/>
    <property type="evidence" value="ECO:0007669"/>
    <property type="project" value="TreeGrafter"/>
</dbReference>
<dbReference type="EC" id="3.1.1.25" evidence="5"/>
<comment type="similarity">
    <text evidence="1">Belongs to the SMP-30/CGR1 family.</text>
</comment>
<dbReference type="Proteomes" id="UP000019666">
    <property type="component" value="Unassembled WGS sequence"/>
</dbReference>
<comment type="cofactor">
    <cofactor evidence="3">
        <name>Zn(2+)</name>
        <dbReference type="ChEBI" id="CHEBI:29105"/>
    </cofactor>
    <text evidence="3">Binds 1 divalent metal cation per subunit.</text>
</comment>
<proteinExistence type="inferred from homology"/>
<feature type="binding site" evidence="3">
    <location>
        <position position="193"/>
    </location>
    <ligand>
        <name>a divalent metal cation</name>
        <dbReference type="ChEBI" id="CHEBI:60240"/>
    </ligand>
</feature>
<gene>
    <name evidence="5" type="ORF">Rumeso_03939</name>
</gene>
<evidence type="ECO:0000313" key="5">
    <source>
        <dbReference type="EMBL" id="EYD74643.1"/>
    </source>
</evidence>
<dbReference type="InterPro" id="IPR013658">
    <property type="entry name" value="SGL"/>
</dbReference>
<reference evidence="5 6" key="1">
    <citation type="submission" date="2013-02" db="EMBL/GenBank/DDBJ databases">
        <authorList>
            <person name="Fiebig A."/>
            <person name="Goeker M."/>
            <person name="Klenk H.-P.P."/>
        </authorList>
    </citation>
    <scope>NUCLEOTIDE SEQUENCE [LARGE SCALE GENOMIC DNA]</scope>
    <source>
        <strain evidence="5 6">DSM 19309</strain>
    </source>
</reference>
<feature type="binding site" evidence="3">
    <location>
        <position position="16"/>
    </location>
    <ligand>
        <name>a divalent metal cation</name>
        <dbReference type="ChEBI" id="CHEBI:60240"/>
    </ligand>
</feature>
<dbReference type="HOGENOM" id="CLU_036110_3_1_5"/>